<evidence type="ECO:0000259" key="2">
    <source>
        <dbReference type="Pfam" id="PF13335"/>
    </source>
</evidence>
<dbReference type="InterPro" id="IPR020568">
    <property type="entry name" value="Ribosomal_Su5_D2-typ_SF"/>
</dbReference>
<dbReference type="SUPFAM" id="SSF52540">
    <property type="entry name" value="P-loop containing nucleoside triphosphate hydrolases"/>
    <property type="match status" value="1"/>
</dbReference>
<comment type="caution">
    <text evidence="3">The sequence shown here is derived from an EMBL/GenBank/DDBJ whole genome shotgun (WGS) entry which is preliminary data.</text>
</comment>
<dbReference type="Proteomes" id="UP001501470">
    <property type="component" value="Unassembled WGS sequence"/>
</dbReference>
<protein>
    <submittedName>
        <fullName evidence="3">YifB family Mg chelatase-like AAA ATPase</fullName>
    </submittedName>
</protein>
<dbReference type="Pfam" id="PF13335">
    <property type="entry name" value="Mg_chelatase_C"/>
    <property type="match status" value="1"/>
</dbReference>
<proteinExistence type="predicted"/>
<dbReference type="PANTHER" id="PTHR32039">
    <property type="entry name" value="MAGNESIUM-CHELATASE SUBUNIT CHLI"/>
    <property type="match status" value="1"/>
</dbReference>
<dbReference type="RefSeq" id="WP_344512474.1">
    <property type="nucleotide sequence ID" value="NZ_BAAAQD010000033.1"/>
</dbReference>
<dbReference type="InterPro" id="IPR025158">
    <property type="entry name" value="Mg_chelat-rel_C"/>
</dbReference>
<dbReference type="InterPro" id="IPR000523">
    <property type="entry name" value="Mg_chelatse_chII-like_cat_dom"/>
</dbReference>
<evidence type="ECO:0000313" key="4">
    <source>
        <dbReference type="Proteomes" id="UP001501470"/>
    </source>
</evidence>
<feature type="domain" description="Magnesium chelatase ChlI-like catalytic" evidence="1">
    <location>
        <begin position="211"/>
        <end position="397"/>
    </location>
</feature>
<dbReference type="Gene3D" id="3.40.50.300">
    <property type="entry name" value="P-loop containing nucleotide triphosphate hydrolases"/>
    <property type="match status" value="1"/>
</dbReference>
<dbReference type="SUPFAM" id="SSF54211">
    <property type="entry name" value="Ribosomal protein S5 domain 2-like"/>
    <property type="match status" value="1"/>
</dbReference>
<gene>
    <name evidence="3" type="ORF">GCM10009827_101000</name>
</gene>
<accession>A0ABN2CRU0</accession>
<dbReference type="Pfam" id="PF13541">
    <property type="entry name" value="ChlI"/>
    <property type="match status" value="1"/>
</dbReference>
<feature type="domain" description="Mg chelatase-related protein C-terminal" evidence="2">
    <location>
        <begin position="408"/>
        <end position="503"/>
    </location>
</feature>
<dbReference type="InterPro" id="IPR027417">
    <property type="entry name" value="P-loop_NTPase"/>
</dbReference>
<dbReference type="Gene3D" id="3.30.230.10">
    <property type="match status" value="1"/>
</dbReference>
<organism evidence="3 4">
    <name type="scientific">Dactylosporangium maewongense</name>
    <dbReference type="NCBI Taxonomy" id="634393"/>
    <lineage>
        <taxon>Bacteria</taxon>
        <taxon>Bacillati</taxon>
        <taxon>Actinomycetota</taxon>
        <taxon>Actinomycetes</taxon>
        <taxon>Micromonosporales</taxon>
        <taxon>Micromonosporaceae</taxon>
        <taxon>Dactylosporangium</taxon>
    </lineage>
</organism>
<dbReference type="EMBL" id="BAAAQD010000033">
    <property type="protein sequence ID" value="GAA1563238.1"/>
    <property type="molecule type" value="Genomic_DNA"/>
</dbReference>
<keyword evidence="4" id="KW-1185">Reference proteome</keyword>
<dbReference type="PANTHER" id="PTHR32039:SF7">
    <property type="entry name" value="COMPETENCE PROTEIN COMM"/>
    <property type="match status" value="1"/>
</dbReference>
<evidence type="ECO:0000313" key="3">
    <source>
        <dbReference type="EMBL" id="GAA1563238.1"/>
    </source>
</evidence>
<reference evidence="3 4" key="1">
    <citation type="journal article" date="2019" name="Int. J. Syst. Evol. Microbiol.">
        <title>The Global Catalogue of Microorganisms (GCM) 10K type strain sequencing project: providing services to taxonomists for standard genome sequencing and annotation.</title>
        <authorList>
            <consortium name="The Broad Institute Genomics Platform"/>
            <consortium name="The Broad Institute Genome Sequencing Center for Infectious Disease"/>
            <person name="Wu L."/>
            <person name="Ma J."/>
        </authorList>
    </citation>
    <scope>NUCLEOTIDE SEQUENCE [LARGE SCALE GENOMIC DNA]</scope>
    <source>
        <strain evidence="3 4">JCM 15933</strain>
    </source>
</reference>
<evidence type="ECO:0000259" key="1">
    <source>
        <dbReference type="Pfam" id="PF01078"/>
    </source>
</evidence>
<dbReference type="InterPro" id="IPR014721">
    <property type="entry name" value="Ribsml_uS5_D2-typ_fold_subgr"/>
</dbReference>
<dbReference type="InterPro" id="IPR045006">
    <property type="entry name" value="CHLI-like"/>
</dbReference>
<dbReference type="Pfam" id="PF01078">
    <property type="entry name" value="Mg_chelatase"/>
    <property type="match status" value="1"/>
</dbReference>
<name>A0ABN2CRU0_9ACTN</name>
<sequence length="516" mass="52957">MTDSTTGRSPAVTVSTVTVAGDSTHLVDIHATLTSSGPAGTITGLHPDTAGTTRDRLYAAIHNAGLRWPAQHVAVEVAPTALPGTDTGLDAAVAVALLAVTGQIPTGGLRDAVVIGELGLDGSLRTPRAVAQRLTTAAGAGVPLALIPTGARDLAATVPDISVWLATHLRELVTQLHIADPASAPAIATVAGRPGWPSPGVPVADLADLPAGDWQARRVLEVAAAGAHHLAMIGPAAAATAFARCLPGLLPDLDDDTSRQVADLYRAAGLVPAQVTALRRPPWQAPHHTAPTAALIGTPARPGAVSLAHGGVLHLDNAAAYGSRAVEALGQPLDTELVRLASAAGTVTYPARTQLVVTTPDCPCADLNACTCSPARRRRHLHRLRPLLDRIEIRALLPSGPAQPPGRGEPSMVVAARVAAARTAAAARWAPHVAATNHDVPDAILQQSIARIRAADLAPLRDALAAGTVSTRGTTHILRLAWTLADLAALHRPGPYELTEAITLLGPAATESTEHR</sequence>